<evidence type="ECO:0000313" key="1">
    <source>
        <dbReference type="EMBL" id="PRT52405.1"/>
    </source>
</evidence>
<dbReference type="Gene3D" id="3.40.630.30">
    <property type="match status" value="1"/>
</dbReference>
<dbReference type="InterPro" id="IPR016181">
    <property type="entry name" value="Acyl_CoA_acyltransferase"/>
</dbReference>
<name>A0A2T0FBR9_9ASCO</name>
<dbReference type="Proteomes" id="UP000238350">
    <property type="component" value="Unassembled WGS sequence"/>
</dbReference>
<accession>A0A2T0FBR9</accession>
<sequence length="278" mass="32424">MAANTATSVKLVEPKDATFELALEIATIFYDGFQKDPLTKLLFGPRYAIPTPPPSGTLGDYNKVLKLLAYGQWYRLIDPNTKTWVLYEGDRPVGFCMWFVPRDKSVALTLWQQIKSIYACALAVFWKNWYFRFRKNPPFSNPAFFENFREAEEYVGYKELLVPEKELAHMSREELANARYSKKEYSWCQLVALRSDCHGKGYGEKMFKHSMENMVRYEPTFKDGQVQSKGPAKFALFATQPGRKLYEKLGWKVVDVFKKTMDDGFLMEYPLMVYTWND</sequence>
<evidence type="ECO:0000313" key="2">
    <source>
        <dbReference type="Proteomes" id="UP000238350"/>
    </source>
</evidence>
<dbReference type="AlphaFoldDB" id="A0A2T0FBR9"/>
<dbReference type="SUPFAM" id="SSF55729">
    <property type="entry name" value="Acyl-CoA N-acyltransferases (Nat)"/>
    <property type="match status" value="1"/>
</dbReference>
<gene>
    <name evidence="1" type="ORF">B9G98_00025</name>
</gene>
<evidence type="ECO:0008006" key="3">
    <source>
        <dbReference type="Google" id="ProtNLM"/>
    </source>
</evidence>
<dbReference type="GeneID" id="36513774"/>
<protein>
    <recommendedName>
        <fullName evidence="3">N-acetyltransferase domain-containing protein</fullName>
    </recommendedName>
</protein>
<dbReference type="RefSeq" id="XP_024662351.1">
    <property type="nucleotide sequence ID" value="XM_024806583.1"/>
</dbReference>
<dbReference type="EMBL" id="NDIQ01000001">
    <property type="protein sequence ID" value="PRT52405.1"/>
    <property type="molecule type" value="Genomic_DNA"/>
</dbReference>
<reference evidence="1 2" key="1">
    <citation type="submission" date="2017-04" db="EMBL/GenBank/DDBJ databases">
        <title>Genome sequencing of [Candida] sorbophila.</title>
        <authorList>
            <person name="Ahn J.O."/>
        </authorList>
    </citation>
    <scope>NUCLEOTIDE SEQUENCE [LARGE SCALE GENOMIC DNA]</scope>
    <source>
        <strain evidence="1 2">DS02</strain>
    </source>
</reference>
<comment type="caution">
    <text evidence="1">The sequence shown here is derived from an EMBL/GenBank/DDBJ whole genome shotgun (WGS) entry which is preliminary data.</text>
</comment>
<proteinExistence type="predicted"/>
<organism evidence="1 2">
    <name type="scientific">Wickerhamiella sorbophila</name>
    <dbReference type="NCBI Taxonomy" id="45607"/>
    <lineage>
        <taxon>Eukaryota</taxon>
        <taxon>Fungi</taxon>
        <taxon>Dikarya</taxon>
        <taxon>Ascomycota</taxon>
        <taxon>Saccharomycotina</taxon>
        <taxon>Dipodascomycetes</taxon>
        <taxon>Dipodascales</taxon>
        <taxon>Trichomonascaceae</taxon>
        <taxon>Wickerhamiella</taxon>
    </lineage>
</organism>
<keyword evidence="2" id="KW-1185">Reference proteome</keyword>
<dbReference type="OrthoDB" id="10017208at2759"/>